<accession>X0Y8E4</accession>
<dbReference type="EMBL" id="BARS01052189">
    <property type="protein sequence ID" value="GAG52050.1"/>
    <property type="molecule type" value="Genomic_DNA"/>
</dbReference>
<reference evidence="2" key="1">
    <citation type="journal article" date="2014" name="Front. Microbiol.">
        <title>High frequency of phylogenetically diverse reductive dehalogenase-homologous genes in deep subseafloor sedimentary metagenomes.</title>
        <authorList>
            <person name="Kawai M."/>
            <person name="Futagami T."/>
            <person name="Toyoda A."/>
            <person name="Takaki Y."/>
            <person name="Nishi S."/>
            <person name="Hori S."/>
            <person name="Arai W."/>
            <person name="Tsubouchi T."/>
            <person name="Morono Y."/>
            <person name="Uchiyama I."/>
            <person name="Ito T."/>
            <person name="Fujiyama A."/>
            <person name="Inagaki F."/>
            <person name="Takami H."/>
        </authorList>
    </citation>
    <scope>NUCLEOTIDE SEQUENCE</scope>
    <source>
        <strain evidence="2">Expedition CK06-06</strain>
    </source>
</reference>
<dbReference type="PROSITE" id="PS51175">
    <property type="entry name" value="CBM6"/>
    <property type="match status" value="1"/>
</dbReference>
<dbReference type="Gene3D" id="2.60.120.260">
    <property type="entry name" value="Galactose-binding domain-like"/>
    <property type="match status" value="1"/>
</dbReference>
<sequence length="229" mass="25439">GVHIIPMKAASRVEFAPRGVPSVHERRQAMLRKRQGERQAALRKARNEAMTRTRARERSARAKPLPKNTIILVQAEDLTGQGGDKARIVTTKIAAVGTAVIGGDNPGHWVEWTVEAPAEGYYHLTLCYCTELALCRHELKVNGESAEPFRPIIFPSTGGWANSSDDWRLFTVPNPVADHPLLIKLKQGKNTVRLTNLNGRGVNTDYLAFTSPDVKPTRKMLAEMLKSRK</sequence>
<comment type="caution">
    <text evidence="2">The sequence shown here is derived from an EMBL/GenBank/DDBJ whole genome shotgun (WGS) entry which is preliminary data.</text>
</comment>
<dbReference type="GO" id="GO:0030246">
    <property type="term" value="F:carbohydrate binding"/>
    <property type="evidence" value="ECO:0007669"/>
    <property type="project" value="InterPro"/>
</dbReference>
<dbReference type="SUPFAM" id="SSF49785">
    <property type="entry name" value="Galactose-binding domain-like"/>
    <property type="match status" value="1"/>
</dbReference>
<evidence type="ECO:0000313" key="2">
    <source>
        <dbReference type="EMBL" id="GAG52050.1"/>
    </source>
</evidence>
<evidence type="ECO:0000259" key="1">
    <source>
        <dbReference type="PROSITE" id="PS51175"/>
    </source>
</evidence>
<dbReference type="InterPro" id="IPR008979">
    <property type="entry name" value="Galactose-bd-like_sf"/>
</dbReference>
<feature type="non-terminal residue" evidence="2">
    <location>
        <position position="1"/>
    </location>
</feature>
<dbReference type="InterPro" id="IPR005084">
    <property type="entry name" value="CBM6"/>
</dbReference>
<feature type="domain" description="CBM6" evidence="1">
    <location>
        <begin position="71"/>
        <end position="210"/>
    </location>
</feature>
<organism evidence="2">
    <name type="scientific">marine sediment metagenome</name>
    <dbReference type="NCBI Taxonomy" id="412755"/>
    <lineage>
        <taxon>unclassified sequences</taxon>
        <taxon>metagenomes</taxon>
        <taxon>ecological metagenomes</taxon>
    </lineage>
</organism>
<protein>
    <recommendedName>
        <fullName evidence="1">CBM6 domain-containing protein</fullName>
    </recommendedName>
</protein>
<gene>
    <name evidence="2" type="ORF">S01H1_77630</name>
</gene>
<name>X0Y8E4_9ZZZZ</name>
<dbReference type="AlphaFoldDB" id="X0Y8E4"/>
<proteinExistence type="predicted"/>